<organism evidence="3 4">
    <name type="scientific">Prescottella agglutinans</name>
    <dbReference type="NCBI Taxonomy" id="1644129"/>
    <lineage>
        <taxon>Bacteria</taxon>
        <taxon>Bacillati</taxon>
        <taxon>Actinomycetota</taxon>
        <taxon>Actinomycetes</taxon>
        <taxon>Mycobacteriales</taxon>
        <taxon>Nocardiaceae</taxon>
        <taxon>Prescottella</taxon>
    </lineage>
</organism>
<name>A0ABT6MFT2_9NOCA</name>
<reference evidence="3 4" key="1">
    <citation type="submission" date="2023-04" db="EMBL/GenBank/DDBJ databases">
        <title>Forest soil microbial communities from Buena Vista Peninsula, Colon Province, Panama.</title>
        <authorList>
            <person name="Bouskill N."/>
        </authorList>
    </citation>
    <scope>NUCLEOTIDE SEQUENCE [LARGE SCALE GENOMIC DNA]</scope>
    <source>
        <strain evidence="3 4">CFH S0262</strain>
    </source>
</reference>
<dbReference type="InterPro" id="IPR001387">
    <property type="entry name" value="Cro/C1-type_HTH"/>
</dbReference>
<dbReference type="EMBL" id="JARXVC010000013">
    <property type="protein sequence ID" value="MDH6283148.1"/>
    <property type="molecule type" value="Genomic_DNA"/>
</dbReference>
<gene>
    <name evidence="3" type="ORF">M2280_004391</name>
</gene>
<evidence type="ECO:0000313" key="4">
    <source>
        <dbReference type="Proteomes" id="UP001160334"/>
    </source>
</evidence>
<dbReference type="Proteomes" id="UP001160334">
    <property type="component" value="Unassembled WGS sequence"/>
</dbReference>
<feature type="compositionally biased region" description="Basic residues" evidence="1">
    <location>
        <begin position="132"/>
        <end position="144"/>
    </location>
</feature>
<comment type="caution">
    <text evidence="3">The sequence shown here is derived from an EMBL/GenBank/DDBJ whole genome shotgun (WGS) entry which is preliminary data.</text>
</comment>
<evidence type="ECO:0000256" key="1">
    <source>
        <dbReference type="SAM" id="MobiDB-lite"/>
    </source>
</evidence>
<dbReference type="InterPro" id="IPR010982">
    <property type="entry name" value="Lambda_DNA-bd_dom_sf"/>
</dbReference>
<evidence type="ECO:0000259" key="2">
    <source>
        <dbReference type="PROSITE" id="PS50943"/>
    </source>
</evidence>
<keyword evidence="4" id="KW-1185">Reference proteome</keyword>
<dbReference type="PROSITE" id="PS50943">
    <property type="entry name" value="HTH_CROC1"/>
    <property type="match status" value="1"/>
</dbReference>
<protein>
    <submittedName>
        <fullName evidence="3">Transcriptional regulator with XRE-family HTH domain</fullName>
    </submittedName>
</protein>
<evidence type="ECO:0000313" key="3">
    <source>
        <dbReference type="EMBL" id="MDH6283148.1"/>
    </source>
</evidence>
<accession>A0ABT6MFT2</accession>
<dbReference type="Gene3D" id="1.10.260.40">
    <property type="entry name" value="lambda repressor-like DNA-binding domains"/>
    <property type="match status" value="1"/>
</dbReference>
<dbReference type="RefSeq" id="WP_280762429.1">
    <property type="nucleotide sequence ID" value="NZ_JARXVC010000013.1"/>
</dbReference>
<feature type="region of interest" description="Disordered" evidence="1">
    <location>
        <begin position="114"/>
        <end position="150"/>
    </location>
</feature>
<dbReference type="SUPFAM" id="SSF47413">
    <property type="entry name" value="lambda repressor-like DNA-binding domains"/>
    <property type="match status" value="1"/>
</dbReference>
<dbReference type="Pfam" id="PF01381">
    <property type="entry name" value="HTH_3"/>
    <property type="match status" value="1"/>
</dbReference>
<feature type="domain" description="HTH cro/C1-type" evidence="2">
    <location>
        <begin position="30"/>
        <end position="76"/>
    </location>
</feature>
<proteinExistence type="predicted"/>
<dbReference type="SMART" id="SM00530">
    <property type="entry name" value="HTH_XRE"/>
    <property type="match status" value="1"/>
</dbReference>
<dbReference type="CDD" id="cd00093">
    <property type="entry name" value="HTH_XRE"/>
    <property type="match status" value="1"/>
</dbReference>
<sequence length="150" mass="17306">MRKFDWDDYPEWKKALTDAELVDPYRGVPSMRQLADAAGMSTVTLSAIIRGDRQTLPSVEQLKAIAEQLKISADEVGQWAERSMQDHSDRPFPAGWTELDNDEKDAVEHFVNWLVSRGRRRNPPEPAEDTKKRGHQRGKRRQPPRRKDAD</sequence>
<feature type="region of interest" description="Disordered" evidence="1">
    <location>
        <begin position="81"/>
        <end position="101"/>
    </location>
</feature>